<organism evidence="3">
    <name type="scientific">Enterobius vermicularis</name>
    <name type="common">Human pinworm</name>
    <dbReference type="NCBI Taxonomy" id="51028"/>
    <lineage>
        <taxon>Eukaryota</taxon>
        <taxon>Metazoa</taxon>
        <taxon>Ecdysozoa</taxon>
        <taxon>Nematoda</taxon>
        <taxon>Chromadorea</taxon>
        <taxon>Rhabditida</taxon>
        <taxon>Spirurina</taxon>
        <taxon>Oxyuridomorpha</taxon>
        <taxon>Oxyuroidea</taxon>
        <taxon>Oxyuridae</taxon>
        <taxon>Enterobius</taxon>
    </lineage>
</organism>
<keyword evidence="2" id="KW-1185">Reference proteome</keyword>
<reference evidence="1 2" key="2">
    <citation type="submission" date="2018-10" db="EMBL/GenBank/DDBJ databases">
        <authorList>
            <consortium name="Pathogen Informatics"/>
        </authorList>
    </citation>
    <scope>NUCLEOTIDE SEQUENCE [LARGE SCALE GENOMIC DNA]</scope>
</reference>
<dbReference type="EMBL" id="UXUI01013300">
    <property type="protein sequence ID" value="VDD97288.1"/>
    <property type="molecule type" value="Genomic_DNA"/>
</dbReference>
<dbReference type="AlphaFoldDB" id="A0A0N4VPE3"/>
<protein>
    <submittedName>
        <fullName evidence="1 3">Uncharacterized protein</fullName>
    </submittedName>
</protein>
<proteinExistence type="predicted"/>
<evidence type="ECO:0000313" key="2">
    <source>
        <dbReference type="Proteomes" id="UP000274131"/>
    </source>
</evidence>
<dbReference type="Proteomes" id="UP000274131">
    <property type="component" value="Unassembled WGS sequence"/>
</dbReference>
<evidence type="ECO:0000313" key="1">
    <source>
        <dbReference type="EMBL" id="VDD97288.1"/>
    </source>
</evidence>
<accession>A0A0N4VPE3</accession>
<dbReference type="WBParaSite" id="EVEC_0001287201-mRNA-1">
    <property type="protein sequence ID" value="EVEC_0001287201-mRNA-1"/>
    <property type="gene ID" value="EVEC_0001287201"/>
</dbReference>
<dbReference type="OrthoDB" id="5874901at2759"/>
<gene>
    <name evidence="1" type="ORF">EVEC_LOCUS12039</name>
</gene>
<sequence>MVNSVVVENGKMEILRNEKLNLPNRSVLEEFIRQRQKCRLERLHSEPPLAEADESRADSPCLSTASELLPACAVRILEPTRNIPYITVPNRSCYSNGFERSRFSRYDSGASAAIGNKLKMFDRLAQAENALNASCHGLSVPFAHR</sequence>
<name>A0A0N4VPE3_ENTVE</name>
<reference evidence="3" key="1">
    <citation type="submission" date="2017-02" db="UniProtKB">
        <authorList>
            <consortium name="WormBaseParasite"/>
        </authorList>
    </citation>
    <scope>IDENTIFICATION</scope>
</reference>
<evidence type="ECO:0000313" key="3">
    <source>
        <dbReference type="WBParaSite" id="EVEC_0001287201-mRNA-1"/>
    </source>
</evidence>